<proteinExistence type="predicted"/>
<dbReference type="Pfam" id="PF00072">
    <property type="entry name" value="Response_reg"/>
    <property type="match status" value="1"/>
</dbReference>
<organism evidence="8 9">
    <name type="scientific">Paractinoplanes toevensis</name>
    <dbReference type="NCBI Taxonomy" id="571911"/>
    <lineage>
        <taxon>Bacteria</taxon>
        <taxon>Bacillati</taxon>
        <taxon>Actinomycetota</taxon>
        <taxon>Actinomycetes</taxon>
        <taxon>Micromonosporales</taxon>
        <taxon>Micromonosporaceae</taxon>
        <taxon>Paractinoplanes</taxon>
    </lineage>
</organism>
<keyword evidence="2" id="KW-0902">Two-component regulatory system</keyword>
<dbReference type="GO" id="GO:0005829">
    <property type="term" value="C:cytosol"/>
    <property type="evidence" value="ECO:0007669"/>
    <property type="project" value="TreeGrafter"/>
</dbReference>
<dbReference type="PANTHER" id="PTHR48111:SF1">
    <property type="entry name" value="TWO-COMPONENT RESPONSE REGULATOR ORR33"/>
    <property type="match status" value="1"/>
</dbReference>
<evidence type="ECO:0000313" key="9">
    <source>
        <dbReference type="Proteomes" id="UP000677082"/>
    </source>
</evidence>
<dbReference type="InterPro" id="IPR001789">
    <property type="entry name" value="Sig_transdc_resp-reg_receiver"/>
</dbReference>
<dbReference type="SUPFAM" id="SSF52172">
    <property type="entry name" value="CheY-like"/>
    <property type="match status" value="1"/>
</dbReference>
<dbReference type="Gene3D" id="3.40.50.2300">
    <property type="match status" value="1"/>
</dbReference>
<keyword evidence="4" id="KW-0238">DNA-binding</keyword>
<dbReference type="GO" id="GO:0000976">
    <property type="term" value="F:transcription cis-regulatory region binding"/>
    <property type="evidence" value="ECO:0007669"/>
    <property type="project" value="TreeGrafter"/>
</dbReference>
<evidence type="ECO:0000256" key="3">
    <source>
        <dbReference type="ARBA" id="ARBA00023015"/>
    </source>
</evidence>
<keyword evidence="5" id="KW-0804">Transcription</keyword>
<keyword evidence="1 6" id="KW-0597">Phosphoprotein</keyword>
<feature type="modified residue" description="4-aspartylphosphate" evidence="6">
    <location>
        <position position="66"/>
    </location>
</feature>
<evidence type="ECO:0000256" key="2">
    <source>
        <dbReference type="ARBA" id="ARBA00023012"/>
    </source>
</evidence>
<dbReference type="PROSITE" id="PS50110">
    <property type="entry name" value="RESPONSE_REGULATORY"/>
    <property type="match status" value="1"/>
</dbReference>
<dbReference type="EMBL" id="BOQN01000038">
    <property type="protein sequence ID" value="GIM90772.1"/>
    <property type="molecule type" value="Genomic_DNA"/>
</dbReference>
<dbReference type="Proteomes" id="UP000677082">
    <property type="component" value="Unassembled WGS sequence"/>
</dbReference>
<keyword evidence="3" id="KW-0805">Transcription regulation</keyword>
<dbReference type="GO" id="GO:0000156">
    <property type="term" value="F:phosphorelay response regulator activity"/>
    <property type="evidence" value="ECO:0007669"/>
    <property type="project" value="TreeGrafter"/>
</dbReference>
<evidence type="ECO:0000259" key="7">
    <source>
        <dbReference type="PROSITE" id="PS50110"/>
    </source>
</evidence>
<protein>
    <recommendedName>
        <fullName evidence="7">Response regulatory domain-containing protein</fullName>
    </recommendedName>
</protein>
<keyword evidence="9" id="KW-1185">Reference proteome</keyword>
<accession>A0A919T8R4</accession>
<dbReference type="AlphaFoldDB" id="A0A919T8R4"/>
<evidence type="ECO:0000256" key="5">
    <source>
        <dbReference type="ARBA" id="ARBA00023163"/>
    </source>
</evidence>
<sequence>MRFSREDGPTEEKPVTVVLVADDDADIRDLVAFKLEQAGFDVIAVEDGQTALEQARSRQPTLAVLDVSMPGLSGIDVCKMLRADPATAGILIIMLTARVQEQDVEGGFSAGADDYVTKPFSPRELVSRIQALLSRARA</sequence>
<dbReference type="SMART" id="SM00448">
    <property type="entry name" value="REC"/>
    <property type="match status" value="1"/>
</dbReference>
<dbReference type="PANTHER" id="PTHR48111">
    <property type="entry name" value="REGULATOR OF RPOS"/>
    <property type="match status" value="1"/>
</dbReference>
<evidence type="ECO:0000313" key="8">
    <source>
        <dbReference type="EMBL" id="GIM90772.1"/>
    </source>
</evidence>
<feature type="domain" description="Response regulatory" evidence="7">
    <location>
        <begin position="17"/>
        <end position="133"/>
    </location>
</feature>
<name>A0A919T8R4_9ACTN</name>
<gene>
    <name evidence="8" type="ORF">Ato02nite_025650</name>
</gene>
<dbReference type="FunFam" id="3.40.50.2300:FF:000001">
    <property type="entry name" value="DNA-binding response regulator PhoB"/>
    <property type="match status" value="1"/>
</dbReference>
<dbReference type="GO" id="GO:0006355">
    <property type="term" value="P:regulation of DNA-templated transcription"/>
    <property type="evidence" value="ECO:0007669"/>
    <property type="project" value="TreeGrafter"/>
</dbReference>
<dbReference type="InterPro" id="IPR011006">
    <property type="entry name" value="CheY-like_superfamily"/>
</dbReference>
<reference evidence="8 9" key="1">
    <citation type="submission" date="2021-03" db="EMBL/GenBank/DDBJ databases">
        <title>Whole genome shotgun sequence of Actinoplanes toevensis NBRC 105298.</title>
        <authorList>
            <person name="Komaki H."/>
            <person name="Tamura T."/>
        </authorList>
    </citation>
    <scope>NUCLEOTIDE SEQUENCE [LARGE SCALE GENOMIC DNA]</scope>
    <source>
        <strain evidence="8 9">NBRC 105298</strain>
    </source>
</reference>
<evidence type="ECO:0000256" key="6">
    <source>
        <dbReference type="PROSITE-ProRule" id="PRU00169"/>
    </source>
</evidence>
<dbReference type="GO" id="GO:0032993">
    <property type="term" value="C:protein-DNA complex"/>
    <property type="evidence" value="ECO:0007669"/>
    <property type="project" value="TreeGrafter"/>
</dbReference>
<evidence type="ECO:0000256" key="1">
    <source>
        <dbReference type="ARBA" id="ARBA00022553"/>
    </source>
</evidence>
<evidence type="ECO:0000256" key="4">
    <source>
        <dbReference type="ARBA" id="ARBA00023125"/>
    </source>
</evidence>
<comment type="caution">
    <text evidence="8">The sequence shown here is derived from an EMBL/GenBank/DDBJ whole genome shotgun (WGS) entry which is preliminary data.</text>
</comment>
<dbReference type="InterPro" id="IPR039420">
    <property type="entry name" value="WalR-like"/>
</dbReference>